<dbReference type="OrthoDB" id="9771504at2"/>
<keyword evidence="2" id="KW-1185">Reference proteome</keyword>
<gene>
    <name evidence="1" type="ORF">SAMN04489806_1351</name>
</gene>
<dbReference type="AlphaFoldDB" id="A0A1H4KYM2"/>
<dbReference type="SMART" id="SM01133">
    <property type="entry name" value="DeoC"/>
    <property type="match status" value="1"/>
</dbReference>
<proteinExistence type="predicted"/>
<dbReference type="Proteomes" id="UP000199183">
    <property type="component" value="Unassembled WGS sequence"/>
</dbReference>
<dbReference type="EMBL" id="FNRY01000001">
    <property type="protein sequence ID" value="SEB63306.1"/>
    <property type="molecule type" value="Genomic_DNA"/>
</dbReference>
<protein>
    <submittedName>
        <fullName evidence="1">Putative autoinducer-2 (AI-2) aldolase</fullName>
    </submittedName>
</protein>
<dbReference type="PANTHER" id="PTHR47916:SF1">
    <property type="entry name" value="3-HYDROXY-5-PHOSPHONOOXYPENTANE-2,4-DIONE THIOLASE"/>
    <property type="match status" value="1"/>
</dbReference>
<dbReference type="Gene3D" id="3.20.20.70">
    <property type="entry name" value="Aldolase class I"/>
    <property type="match status" value="1"/>
</dbReference>
<dbReference type="STRING" id="640635.SAMN04489806_1351"/>
<name>A0A1H4KYM2_9MICO</name>
<dbReference type="PANTHER" id="PTHR47916">
    <property type="entry name" value="FRUCTOSE-BISPHOSPHATE ALDOLASE CLASS 1"/>
    <property type="match status" value="1"/>
</dbReference>
<accession>A0A1H4KYM2</accession>
<dbReference type="Pfam" id="PF01791">
    <property type="entry name" value="DeoC"/>
    <property type="match status" value="1"/>
</dbReference>
<dbReference type="InterPro" id="IPR013785">
    <property type="entry name" value="Aldolase_TIM"/>
</dbReference>
<dbReference type="InterPro" id="IPR002915">
    <property type="entry name" value="DeoC/FbaB/LacD_aldolase"/>
</dbReference>
<organism evidence="1 2">
    <name type="scientific">Paramicrobacterium humi</name>
    <dbReference type="NCBI Taxonomy" id="640635"/>
    <lineage>
        <taxon>Bacteria</taxon>
        <taxon>Bacillati</taxon>
        <taxon>Actinomycetota</taxon>
        <taxon>Actinomycetes</taxon>
        <taxon>Micrococcales</taxon>
        <taxon>Microbacteriaceae</taxon>
        <taxon>Paramicrobacterium</taxon>
    </lineage>
</organism>
<dbReference type="InterPro" id="IPR050456">
    <property type="entry name" value="DeoC/FbaB_aldolase"/>
</dbReference>
<reference evidence="1 2" key="1">
    <citation type="submission" date="2016-10" db="EMBL/GenBank/DDBJ databases">
        <authorList>
            <person name="de Groot N.N."/>
        </authorList>
    </citation>
    <scope>NUCLEOTIDE SEQUENCE [LARGE SCALE GENOMIC DNA]</scope>
    <source>
        <strain evidence="1 2">DSM 21799</strain>
    </source>
</reference>
<dbReference type="NCBIfam" id="NF006081">
    <property type="entry name" value="PRK08227.1"/>
    <property type="match status" value="1"/>
</dbReference>
<dbReference type="InterPro" id="IPR041720">
    <property type="entry name" value="FbaB-like"/>
</dbReference>
<dbReference type="RefSeq" id="WP_091181717.1">
    <property type="nucleotide sequence ID" value="NZ_FNRY01000001.1"/>
</dbReference>
<dbReference type="SUPFAM" id="SSF51569">
    <property type="entry name" value="Aldolase"/>
    <property type="match status" value="1"/>
</dbReference>
<dbReference type="GO" id="GO:0004332">
    <property type="term" value="F:fructose-bisphosphate aldolase activity"/>
    <property type="evidence" value="ECO:0007669"/>
    <property type="project" value="InterPro"/>
</dbReference>
<evidence type="ECO:0000313" key="1">
    <source>
        <dbReference type="EMBL" id="SEB63306.1"/>
    </source>
</evidence>
<evidence type="ECO:0000313" key="2">
    <source>
        <dbReference type="Proteomes" id="UP000199183"/>
    </source>
</evidence>
<sequence length="298" mass="31686">MADLDDLRDGTDFTGGETVRSDFPLKGLAGQDWGMRARLSRIFNPADGKTVMLAFDHGYFQGPTSGLERLDRSIVPLVPQADALMCTRGALRTTIPATNGKGIVLRASGGPSVLKELSDEEITVGIDDAVRLDAAALAIQVFIGGEHETKSIKNMSTLVDQGQSAGIPVLGVTAVGKDMVRDARYFRLATRIPAELGASFIKTYYVEKDFETITSACPVPIIIAGGKKVAEKEALTVAYRAIDQGAAGVDMGRNVFQSEHPAAMLAAVRGVVHDGLTPDEAFELFEQLSHAALAPVSL</sequence>
<dbReference type="PIRSF" id="PIRSF038992">
    <property type="entry name" value="Aldolase_Ia"/>
    <property type="match status" value="1"/>
</dbReference>